<reference evidence="13 14" key="1">
    <citation type="journal article" date="2009" name="Environ. Microbiol.">
        <title>Genome sequence of Desulfobacterium autotrophicum HRM2, a marine sulfate reducer oxidizing organic carbon completely to carbon dioxide.</title>
        <authorList>
            <person name="Strittmatter A.W."/>
            <person name="Liesegang H."/>
            <person name="Rabus R."/>
            <person name="Decker I."/>
            <person name="Amann J."/>
            <person name="Andres S."/>
            <person name="Henne A."/>
            <person name="Fricke W.F."/>
            <person name="Martinez-Arias R."/>
            <person name="Bartels D."/>
            <person name="Goesmann A."/>
            <person name="Krause L."/>
            <person name="Puehler A."/>
            <person name="Klenk H.P."/>
            <person name="Richter M."/>
            <person name="Schuler M."/>
            <person name="Gloeckner F.O."/>
            <person name="Meyerdierks A."/>
            <person name="Gottschalk G."/>
            <person name="Amann R."/>
        </authorList>
    </citation>
    <scope>NUCLEOTIDE SEQUENCE [LARGE SCALE GENOMIC DNA]</scope>
    <source>
        <strain evidence="14">ATCC 43914 / DSM 3382 / HRM2</strain>
    </source>
</reference>
<comment type="similarity">
    <text evidence="2">Belongs to the SUA5 family.</text>
</comment>
<sequence>MILPCDQTVLDVDPLEPQGDFISRACDILRAGGIVIFPAKCLYGIAVDAFNPEAISRVFGIKQRPRKNPILVLINDRSDLEGLVKKVPKTARILMDRFWPGDITIVFEALDRLPGILTAHTGKIGIRMPQHPVAKALTRGLGKPITGTSANLSGAEGISRIQDLPPVLVDRVDLILDAGRLKGGKGSTVVDVTGQQVLVLREGEIPGAEIHGVLENCKLKIKED</sequence>
<dbReference type="InterPro" id="IPR017945">
    <property type="entry name" value="DHBP_synth_RibB-like_a/b_dom"/>
</dbReference>
<keyword evidence="9" id="KW-0067">ATP-binding</keyword>
<keyword evidence="7" id="KW-0548">Nucleotidyltransferase</keyword>
<evidence type="ECO:0000256" key="9">
    <source>
        <dbReference type="ARBA" id="ARBA00022840"/>
    </source>
</evidence>
<evidence type="ECO:0000256" key="8">
    <source>
        <dbReference type="ARBA" id="ARBA00022741"/>
    </source>
</evidence>
<dbReference type="RefSeq" id="WP_012663284.1">
    <property type="nucleotide sequence ID" value="NC_012108.1"/>
</dbReference>
<evidence type="ECO:0000256" key="1">
    <source>
        <dbReference type="ARBA" id="ARBA00004496"/>
    </source>
</evidence>
<proteinExistence type="inferred from homology"/>
<dbReference type="Pfam" id="PF01300">
    <property type="entry name" value="Sua5_yciO_yrdC"/>
    <property type="match status" value="1"/>
</dbReference>
<dbReference type="EMBL" id="CP001087">
    <property type="protein sequence ID" value="ACN14044.1"/>
    <property type="molecule type" value="Genomic_DNA"/>
</dbReference>
<dbReference type="GO" id="GO:0005524">
    <property type="term" value="F:ATP binding"/>
    <property type="evidence" value="ECO:0007669"/>
    <property type="project" value="UniProtKB-KW"/>
</dbReference>
<evidence type="ECO:0000259" key="12">
    <source>
        <dbReference type="PROSITE" id="PS51163"/>
    </source>
</evidence>
<dbReference type="SUPFAM" id="SSF55821">
    <property type="entry name" value="YrdC/RibB"/>
    <property type="match status" value="1"/>
</dbReference>
<dbReference type="OrthoDB" id="9814580at2"/>
<organism evidence="13 14">
    <name type="scientific">Desulforapulum autotrophicum (strain ATCC 43914 / DSM 3382 / VKM B-1955 / HRM2)</name>
    <name type="common">Desulfobacterium autotrophicum</name>
    <dbReference type="NCBI Taxonomy" id="177437"/>
    <lineage>
        <taxon>Bacteria</taxon>
        <taxon>Pseudomonadati</taxon>
        <taxon>Thermodesulfobacteriota</taxon>
        <taxon>Desulfobacteria</taxon>
        <taxon>Desulfobacterales</taxon>
        <taxon>Desulfobacteraceae</taxon>
        <taxon>Desulforapulum</taxon>
    </lineage>
</organism>
<evidence type="ECO:0000256" key="3">
    <source>
        <dbReference type="ARBA" id="ARBA00012584"/>
    </source>
</evidence>
<comment type="subcellular location">
    <subcellularLocation>
        <location evidence="1">Cytoplasm</location>
    </subcellularLocation>
</comment>
<dbReference type="Gene3D" id="3.90.870.10">
    <property type="entry name" value="DHBP synthase"/>
    <property type="match status" value="1"/>
</dbReference>
<dbReference type="eggNOG" id="COG0009">
    <property type="taxonomic scope" value="Bacteria"/>
</dbReference>
<dbReference type="PANTHER" id="PTHR17490">
    <property type="entry name" value="SUA5"/>
    <property type="match status" value="1"/>
</dbReference>
<evidence type="ECO:0000256" key="6">
    <source>
        <dbReference type="ARBA" id="ARBA00022694"/>
    </source>
</evidence>
<protein>
    <recommendedName>
        <fullName evidence="10">L-threonylcarbamoyladenylate synthase</fullName>
        <ecNumber evidence="3">2.7.7.87</ecNumber>
    </recommendedName>
    <alternativeName>
        <fullName evidence="10">L-threonylcarbamoyladenylate synthase</fullName>
    </alternativeName>
</protein>
<dbReference type="GO" id="GO:0003725">
    <property type="term" value="F:double-stranded RNA binding"/>
    <property type="evidence" value="ECO:0007669"/>
    <property type="project" value="InterPro"/>
</dbReference>
<evidence type="ECO:0000256" key="2">
    <source>
        <dbReference type="ARBA" id="ARBA00007663"/>
    </source>
</evidence>
<dbReference type="AlphaFoldDB" id="C0QKH3"/>
<accession>C0QKH3</accession>
<feature type="domain" description="YrdC-like" evidence="12">
    <location>
        <begin position="19"/>
        <end position="205"/>
    </location>
</feature>
<dbReference type="NCBIfam" id="TIGR00057">
    <property type="entry name" value="L-threonylcarbamoyladenylate synthase"/>
    <property type="match status" value="1"/>
</dbReference>
<evidence type="ECO:0000313" key="14">
    <source>
        <dbReference type="Proteomes" id="UP000000442"/>
    </source>
</evidence>
<dbReference type="STRING" id="177437.HRM2_09310"/>
<dbReference type="InterPro" id="IPR050156">
    <property type="entry name" value="TC-AMP_synthase_SUA5"/>
</dbReference>
<keyword evidence="8" id="KW-0547">Nucleotide-binding</keyword>
<dbReference type="GO" id="GO:0000049">
    <property type="term" value="F:tRNA binding"/>
    <property type="evidence" value="ECO:0007669"/>
    <property type="project" value="TreeGrafter"/>
</dbReference>
<dbReference type="PROSITE" id="PS51163">
    <property type="entry name" value="YRDC"/>
    <property type="match status" value="1"/>
</dbReference>
<comment type="catalytic activity">
    <reaction evidence="11">
        <text>L-threonine + hydrogencarbonate + ATP = L-threonylcarbamoyladenylate + diphosphate + H2O</text>
        <dbReference type="Rhea" id="RHEA:36407"/>
        <dbReference type="ChEBI" id="CHEBI:15377"/>
        <dbReference type="ChEBI" id="CHEBI:17544"/>
        <dbReference type="ChEBI" id="CHEBI:30616"/>
        <dbReference type="ChEBI" id="CHEBI:33019"/>
        <dbReference type="ChEBI" id="CHEBI:57926"/>
        <dbReference type="ChEBI" id="CHEBI:73682"/>
        <dbReference type="EC" id="2.7.7.87"/>
    </reaction>
</comment>
<keyword evidence="4" id="KW-0963">Cytoplasm</keyword>
<evidence type="ECO:0000256" key="5">
    <source>
        <dbReference type="ARBA" id="ARBA00022679"/>
    </source>
</evidence>
<keyword evidence="14" id="KW-1185">Reference proteome</keyword>
<dbReference type="GO" id="GO:0008033">
    <property type="term" value="P:tRNA processing"/>
    <property type="evidence" value="ECO:0007669"/>
    <property type="project" value="UniProtKB-KW"/>
</dbReference>
<dbReference type="EC" id="2.7.7.87" evidence="3"/>
<dbReference type="GO" id="GO:0005737">
    <property type="term" value="C:cytoplasm"/>
    <property type="evidence" value="ECO:0007669"/>
    <property type="project" value="UniProtKB-SubCell"/>
</dbReference>
<dbReference type="HOGENOM" id="CLU_031397_3_2_7"/>
<dbReference type="GO" id="GO:0006450">
    <property type="term" value="P:regulation of translational fidelity"/>
    <property type="evidence" value="ECO:0007669"/>
    <property type="project" value="TreeGrafter"/>
</dbReference>
<keyword evidence="5" id="KW-0808">Transferase</keyword>
<keyword evidence="6" id="KW-0819">tRNA processing</keyword>
<dbReference type="PANTHER" id="PTHR17490:SF16">
    <property type="entry name" value="THREONYLCARBAMOYL-AMP SYNTHASE"/>
    <property type="match status" value="1"/>
</dbReference>
<name>C0QKH3_DESAH</name>
<evidence type="ECO:0000256" key="7">
    <source>
        <dbReference type="ARBA" id="ARBA00022695"/>
    </source>
</evidence>
<dbReference type="Proteomes" id="UP000000442">
    <property type="component" value="Chromosome"/>
</dbReference>
<evidence type="ECO:0000256" key="11">
    <source>
        <dbReference type="ARBA" id="ARBA00048366"/>
    </source>
</evidence>
<dbReference type="InterPro" id="IPR006070">
    <property type="entry name" value="Sua5-like_dom"/>
</dbReference>
<dbReference type="KEGG" id="dat:HRM2_09310"/>
<dbReference type="GO" id="GO:0061710">
    <property type="term" value="F:L-threonylcarbamoyladenylate synthase"/>
    <property type="evidence" value="ECO:0007669"/>
    <property type="project" value="UniProtKB-EC"/>
</dbReference>
<gene>
    <name evidence="13" type="ordered locus">HRM2_09310</name>
</gene>
<evidence type="ECO:0000256" key="10">
    <source>
        <dbReference type="ARBA" id="ARBA00029774"/>
    </source>
</evidence>
<evidence type="ECO:0000256" key="4">
    <source>
        <dbReference type="ARBA" id="ARBA00022490"/>
    </source>
</evidence>
<evidence type="ECO:0000313" key="13">
    <source>
        <dbReference type="EMBL" id="ACN14044.1"/>
    </source>
</evidence>